<dbReference type="Proteomes" id="UP001293254">
    <property type="component" value="Unassembled WGS sequence"/>
</dbReference>
<evidence type="ECO:0000313" key="2">
    <source>
        <dbReference type="Proteomes" id="UP001293254"/>
    </source>
</evidence>
<sequence length="103" mass="11697">MVDFAKDFLSCFRFVNIWRPLSASHEIPQERLSPPPPRCLSDNFSGILLLVNEGVGARVVIRDNRGVSICWRGVFFPHIQDIDHAEAMIARLSMEVAIDFLVE</sequence>
<proteinExistence type="predicted"/>
<reference evidence="1" key="2">
    <citation type="journal article" date="2024" name="Plant">
        <title>Genomic evolution and insights into agronomic trait innovations of Sesamum species.</title>
        <authorList>
            <person name="Miao H."/>
            <person name="Wang L."/>
            <person name="Qu L."/>
            <person name="Liu H."/>
            <person name="Sun Y."/>
            <person name="Le M."/>
            <person name="Wang Q."/>
            <person name="Wei S."/>
            <person name="Zheng Y."/>
            <person name="Lin W."/>
            <person name="Duan Y."/>
            <person name="Cao H."/>
            <person name="Xiong S."/>
            <person name="Wang X."/>
            <person name="Wei L."/>
            <person name="Li C."/>
            <person name="Ma Q."/>
            <person name="Ju M."/>
            <person name="Zhao R."/>
            <person name="Li G."/>
            <person name="Mu C."/>
            <person name="Tian Q."/>
            <person name="Mei H."/>
            <person name="Zhang T."/>
            <person name="Gao T."/>
            <person name="Zhang H."/>
        </authorList>
    </citation>
    <scope>NUCLEOTIDE SEQUENCE</scope>
    <source>
        <strain evidence="1">3651</strain>
    </source>
</reference>
<gene>
    <name evidence="1" type="ORF">Salat_1683900</name>
</gene>
<keyword evidence="2" id="KW-1185">Reference proteome</keyword>
<reference evidence="1" key="1">
    <citation type="submission" date="2020-06" db="EMBL/GenBank/DDBJ databases">
        <authorList>
            <person name="Li T."/>
            <person name="Hu X."/>
            <person name="Zhang T."/>
            <person name="Song X."/>
            <person name="Zhang H."/>
            <person name="Dai N."/>
            <person name="Sheng W."/>
            <person name="Hou X."/>
            <person name="Wei L."/>
        </authorList>
    </citation>
    <scope>NUCLEOTIDE SEQUENCE</scope>
    <source>
        <strain evidence="1">3651</strain>
        <tissue evidence="1">Leaf</tissue>
    </source>
</reference>
<evidence type="ECO:0000313" key="1">
    <source>
        <dbReference type="EMBL" id="KAK4424903.1"/>
    </source>
</evidence>
<name>A0AAE1Y890_9LAMI</name>
<organism evidence="1 2">
    <name type="scientific">Sesamum alatum</name>
    <dbReference type="NCBI Taxonomy" id="300844"/>
    <lineage>
        <taxon>Eukaryota</taxon>
        <taxon>Viridiplantae</taxon>
        <taxon>Streptophyta</taxon>
        <taxon>Embryophyta</taxon>
        <taxon>Tracheophyta</taxon>
        <taxon>Spermatophyta</taxon>
        <taxon>Magnoliopsida</taxon>
        <taxon>eudicotyledons</taxon>
        <taxon>Gunneridae</taxon>
        <taxon>Pentapetalae</taxon>
        <taxon>asterids</taxon>
        <taxon>lamiids</taxon>
        <taxon>Lamiales</taxon>
        <taxon>Pedaliaceae</taxon>
        <taxon>Sesamum</taxon>
    </lineage>
</organism>
<dbReference type="AlphaFoldDB" id="A0AAE1Y890"/>
<dbReference type="EMBL" id="JACGWO010000006">
    <property type="protein sequence ID" value="KAK4424903.1"/>
    <property type="molecule type" value="Genomic_DNA"/>
</dbReference>
<comment type="caution">
    <text evidence="1">The sequence shown here is derived from an EMBL/GenBank/DDBJ whole genome shotgun (WGS) entry which is preliminary data.</text>
</comment>
<protein>
    <submittedName>
        <fullName evidence="1">Uncharacterized protein</fullName>
    </submittedName>
</protein>
<accession>A0AAE1Y890</accession>